<reference evidence="1" key="1">
    <citation type="submission" date="2023-05" db="EMBL/GenBank/DDBJ databases">
        <authorList>
            <person name="Huff M."/>
        </authorList>
    </citation>
    <scope>NUCLEOTIDE SEQUENCE</scope>
</reference>
<dbReference type="EMBL" id="OU503054">
    <property type="protein sequence ID" value="CAI9783313.1"/>
    <property type="molecule type" value="Genomic_DNA"/>
</dbReference>
<dbReference type="InterPro" id="IPR025322">
    <property type="entry name" value="PADRE_dom"/>
</dbReference>
<dbReference type="Pfam" id="PF14009">
    <property type="entry name" value="PADRE"/>
    <property type="match status" value="1"/>
</dbReference>
<evidence type="ECO:0000313" key="2">
    <source>
        <dbReference type="Proteomes" id="UP000834106"/>
    </source>
</evidence>
<dbReference type="PANTHER" id="PTHR33148:SF46">
    <property type="entry name" value="EMB|CAB85509.1"/>
    <property type="match status" value="1"/>
</dbReference>
<protein>
    <submittedName>
        <fullName evidence="1">Uncharacterized protein</fullName>
    </submittedName>
</protein>
<gene>
    <name evidence="1" type="ORF">FPE_LOCUS30743</name>
</gene>
<dbReference type="AlphaFoldDB" id="A0AAD2EBK6"/>
<dbReference type="Proteomes" id="UP000834106">
    <property type="component" value="Chromosome 19"/>
</dbReference>
<dbReference type="PANTHER" id="PTHR33148">
    <property type="entry name" value="PLASTID MOVEMENT IMPAIRED PROTEIN-RELATED"/>
    <property type="match status" value="1"/>
</dbReference>
<keyword evidence="2" id="KW-1185">Reference proteome</keyword>
<accession>A0AAD2EBK6</accession>
<organism evidence="1 2">
    <name type="scientific">Fraxinus pennsylvanica</name>
    <dbReference type="NCBI Taxonomy" id="56036"/>
    <lineage>
        <taxon>Eukaryota</taxon>
        <taxon>Viridiplantae</taxon>
        <taxon>Streptophyta</taxon>
        <taxon>Embryophyta</taxon>
        <taxon>Tracheophyta</taxon>
        <taxon>Spermatophyta</taxon>
        <taxon>Magnoliopsida</taxon>
        <taxon>eudicotyledons</taxon>
        <taxon>Gunneridae</taxon>
        <taxon>Pentapetalae</taxon>
        <taxon>asterids</taxon>
        <taxon>lamiids</taxon>
        <taxon>Lamiales</taxon>
        <taxon>Oleaceae</taxon>
        <taxon>Oleeae</taxon>
        <taxon>Fraxinus</taxon>
    </lineage>
</organism>
<proteinExistence type="predicted"/>
<evidence type="ECO:0000313" key="1">
    <source>
        <dbReference type="EMBL" id="CAI9783313.1"/>
    </source>
</evidence>
<sequence>MGNCLALQAKVIKVIKTDGKILEYKAPLEVHQVLSEFSHHAISDKLPVVQYMNPNAKMIGGRLYYLLPLPVAPLHRTKKKNKTVRFADSVEEARESTGVVRIKLIISKQDLQAMLGKGGVSVDDMVLEQSTKKVDAIDRVGYTNCRGWMPVLDSVPEVL</sequence>
<name>A0AAD2EBK6_9LAMI</name>